<dbReference type="PATRIC" id="fig|1172194.4.peg.13"/>
<comment type="caution">
    <text evidence="2">The sequence shown here is derived from an EMBL/GenBank/DDBJ whole genome shotgun (WGS) entry which is preliminary data.</text>
</comment>
<evidence type="ECO:0000313" key="2">
    <source>
        <dbReference type="EMBL" id="EIT70063.1"/>
    </source>
</evidence>
<reference evidence="2 3" key="1">
    <citation type="journal article" date="2012" name="J. Bacteriol.">
        <title>Genome Sequence of n-Alkane-Degrading Hydrocarboniphaga effusa Strain AP103T (ATCC BAA-332T).</title>
        <authorList>
            <person name="Chang H.K."/>
            <person name="Zylstra G.J."/>
            <person name="Chae J.C."/>
        </authorList>
    </citation>
    <scope>NUCLEOTIDE SEQUENCE [LARGE SCALE GENOMIC DNA]</scope>
    <source>
        <strain evidence="2 3">AP103</strain>
    </source>
</reference>
<name>I8T8K2_9GAMM</name>
<protein>
    <submittedName>
        <fullName evidence="2">Uncharacterized protein</fullName>
    </submittedName>
</protein>
<reference evidence="2" key="2">
    <citation type="submission" date="2012-05" db="EMBL/GenBank/DDBJ databases">
        <authorList>
            <person name="Park J.-H."/>
            <person name="Zylstra G.J."/>
            <person name="Chae J.-C."/>
        </authorList>
    </citation>
    <scope>NUCLEOTIDE SEQUENCE</scope>
    <source>
        <strain evidence="2">AP103</strain>
    </source>
</reference>
<evidence type="ECO:0000313" key="3">
    <source>
        <dbReference type="Proteomes" id="UP000003704"/>
    </source>
</evidence>
<dbReference type="OrthoDB" id="9796486at2"/>
<dbReference type="EMBL" id="AKGD01000001">
    <property type="protein sequence ID" value="EIT70063.1"/>
    <property type="molecule type" value="Genomic_DNA"/>
</dbReference>
<dbReference type="AlphaFoldDB" id="I8T8K2"/>
<sequence length="338" mass="35980">MSTDIADVAGLEACIGKTPGPMHLKVIDHLDAGAQRWAASSPFCFAAFGNRSGESDLRISACGGEPGFTHAMDASTLALSRAAMDDAGIARIGQGFGALFLTPGIGETLRVNGRVAGIDRDRIEIAVEECFVHCAKALIRSGFWSARPATPATNGDEAFLFASRFMALATMDAQGHADVSPKGDPQGALLRLHEGAVWYADRPGNRRADGFRNILTQPRIAAVALIPGSTRIALVSGIGRIGTDARMRELFAVEGKTPIVATRVEHPRIELRESQAVARARLWPVGEVAQGIDPAALMVAHVKHSKHKGLQASLVRAAISIPGFMEKGLAIDYKRNLY</sequence>
<dbReference type="SUPFAM" id="SSF50475">
    <property type="entry name" value="FMN-binding split barrel"/>
    <property type="match status" value="1"/>
</dbReference>
<dbReference type="PANTHER" id="PTHR42815:SF2">
    <property type="entry name" value="FAD-BINDING, PUTATIVE (AFU_ORTHOLOGUE AFUA_6G07600)-RELATED"/>
    <property type="match status" value="1"/>
</dbReference>
<dbReference type="Proteomes" id="UP000003704">
    <property type="component" value="Unassembled WGS sequence"/>
</dbReference>
<dbReference type="RefSeq" id="WP_007183159.1">
    <property type="nucleotide sequence ID" value="NZ_AKGD01000001.1"/>
</dbReference>
<proteinExistence type="predicted"/>
<dbReference type="Gene3D" id="2.30.110.10">
    <property type="entry name" value="Electron Transport, Fmn-binding Protein, Chain A"/>
    <property type="match status" value="1"/>
</dbReference>
<dbReference type="STRING" id="1172194.WQQ_00130"/>
<keyword evidence="3" id="KW-1185">Reference proteome</keyword>
<dbReference type="InterPro" id="IPR012349">
    <property type="entry name" value="Split_barrel_FMN-bd"/>
</dbReference>
<organism evidence="2 3">
    <name type="scientific">Hydrocarboniphaga effusa AP103</name>
    <dbReference type="NCBI Taxonomy" id="1172194"/>
    <lineage>
        <taxon>Bacteria</taxon>
        <taxon>Pseudomonadati</taxon>
        <taxon>Pseudomonadota</taxon>
        <taxon>Gammaproteobacteria</taxon>
        <taxon>Nevskiales</taxon>
        <taxon>Nevskiaceae</taxon>
        <taxon>Hydrocarboniphaga</taxon>
    </lineage>
</organism>
<evidence type="ECO:0000313" key="1">
    <source>
        <dbReference type="EMBL" id="EIT69876.1"/>
    </source>
</evidence>
<accession>I8T8K2</accession>
<dbReference type="PANTHER" id="PTHR42815">
    <property type="entry name" value="FAD-BINDING, PUTATIVE (AFU_ORTHOLOGUE AFUA_6G07600)-RELATED"/>
    <property type="match status" value="1"/>
</dbReference>
<gene>
    <name evidence="1" type="ORF">WQQ_00130</name>
    <name evidence="2" type="ORF">WQQ_02000</name>
</gene>
<dbReference type="EMBL" id="AKGD01000001">
    <property type="protein sequence ID" value="EIT69876.1"/>
    <property type="molecule type" value="Genomic_DNA"/>
</dbReference>